<proteinExistence type="predicted"/>
<evidence type="ECO:0000313" key="1">
    <source>
        <dbReference type="EMBL" id="CAC5392220.1"/>
    </source>
</evidence>
<protein>
    <submittedName>
        <fullName evidence="1">Uncharacterized protein</fullName>
    </submittedName>
</protein>
<organism evidence="1 2">
    <name type="scientific">Mytilus coruscus</name>
    <name type="common">Sea mussel</name>
    <dbReference type="NCBI Taxonomy" id="42192"/>
    <lineage>
        <taxon>Eukaryota</taxon>
        <taxon>Metazoa</taxon>
        <taxon>Spiralia</taxon>
        <taxon>Lophotrochozoa</taxon>
        <taxon>Mollusca</taxon>
        <taxon>Bivalvia</taxon>
        <taxon>Autobranchia</taxon>
        <taxon>Pteriomorphia</taxon>
        <taxon>Mytilida</taxon>
        <taxon>Mytiloidea</taxon>
        <taxon>Mytilidae</taxon>
        <taxon>Mytilinae</taxon>
        <taxon>Mytilus</taxon>
    </lineage>
</organism>
<evidence type="ECO:0000313" key="2">
    <source>
        <dbReference type="Proteomes" id="UP000507470"/>
    </source>
</evidence>
<name>A0A6J8CB17_MYTCO</name>
<sequence length="246" mass="28024">MELLEDATNKSETLFINSLIQDFLISYSKHVQHEFNSEIDYIVSRIKRAAERDEYSKSCTCICRDCRKMLLDCQNKAVQNLNLLMLIRSVTALDDSGPIKRIRKTIPVKSGPLLILEDTCSQETCKSEQAYLSQTSNSSICNSLKQDALNRLLSFSENGNGEKCTTYYMYLGSKNYRFQMSRRQLHKIILNISSSDEHVLIVNCLLNGVKMKISEKAKRLYADKIISNQPQKSISLESTNNSLALN</sequence>
<keyword evidence="2" id="KW-1185">Reference proteome</keyword>
<dbReference type="Proteomes" id="UP000507470">
    <property type="component" value="Unassembled WGS sequence"/>
</dbReference>
<dbReference type="OrthoDB" id="10493054at2759"/>
<dbReference type="AlphaFoldDB" id="A0A6J8CB17"/>
<accession>A0A6J8CB17</accession>
<dbReference type="EMBL" id="CACVKT020004930">
    <property type="protein sequence ID" value="CAC5392220.1"/>
    <property type="molecule type" value="Genomic_DNA"/>
</dbReference>
<reference evidence="1 2" key="1">
    <citation type="submission" date="2020-06" db="EMBL/GenBank/DDBJ databases">
        <authorList>
            <person name="Li R."/>
            <person name="Bekaert M."/>
        </authorList>
    </citation>
    <scope>NUCLEOTIDE SEQUENCE [LARGE SCALE GENOMIC DNA]</scope>
    <source>
        <strain evidence="2">wild</strain>
    </source>
</reference>
<gene>
    <name evidence="1" type="ORF">MCOR_27168</name>
</gene>